<dbReference type="InterPro" id="IPR025241">
    <property type="entry name" value="DUF4190"/>
</dbReference>
<evidence type="ECO:0000259" key="2">
    <source>
        <dbReference type="Pfam" id="PF13828"/>
    </source>
</evidence>
<evidence type="ECO:0000256" key="1">
    <source>
        <dbReference type="SAM" id="Phobius"/>
    </source>
</evidence>
<feature type="transmembrane region" description="Helical" evidence="1">
    <location>
        <begin position="67"/>
        <end position="92"/>
    </location>
</feature>
<keyword evidence="4" id="KW-1185">Reference proteome</keyword>
<evidence type="ECO:0000313" key="3">
    <source>
        <dbReference type="EMBL" id="GGM41382.1"/>
    </source>
</evidence>
<feature type="domain" description="DUF4190" evidence="2">
    <location>
        <begin position="20"/>
        <end position="85"/>
    </location>
</feature>
<dbReference type="AlphaFoldDB" id="A0A917WYJ6"/>
<reference evidence="3" key="1">
    <citation type="journal article" date="2014" name="Int. J. Syst. Evol. Microbiol.">
        <title>Complete genome sequence of Corynebacterium casei LMG S-19264T (=DSM 44701T), isolated from a smear-ripened cheese.</title>
        <authorList>
            <consortium name="US DOE Joint Genome Institute (JGI-PGF)"/>
            <person name="Walter F."/>
            <person name="Albersmeier A."/>
            <person name="Kalinowski J."/>
            <person name="Ruckert C."/>
        </authorList>
    </citation>
    <scope>NUCLEOTIDE SEQUENCE</scope>
    <source>
        <strain evidence="3">CGMCC 1.6333</strain>
    </source>
</reference>
<sequence length="93" mass="9797">MGNVEIASDVSNQVNKKVTVSLVLGILSILTSLISIGLILGIIGLIFGIIGMKQMKRSGFNDRKKVIIAIISCVLGIFITLLISITAGTLLLS</sequence>
<name>A0A917WYJ6_9BACI</name>
<comment type="caution">
    <text evidence="3">The sequence shown here is derived from an EMBL/GenBank/DDBJ whole genome shotgun (WGS) entry which is preliminary data.</text>
</comment>
<proteinExistence type="predicted"/>
<dbReference type="Pfam" id="PF13828">
    <property type="entry name" value="DUF4190"/>
    <property type="match status" value="1"/>
</dbReference>
<evidence type="ECO:0000313" key="4">
    <source>
        <dbReference type="Proteomes" id="UP000618460"/>
    </source>
</evidence>
<dbReference type="EMBL" id="BMLG01000026">
    <property type="protein sequence ID" value="GGM41382.1"/>
    <property type="molecule type" value="Genomic_DNA"/>
</dbReference>
<keyword evidence="1" id="KW-0472">Membrane</keyword>
<dbReference type="RefSeq" id="WP_117156952.1">
    <property type="nucleotide sequence ID" value="NZ_BMLG01000026.1"/>
</dbReference>
<accession>A0A917WYJ6</accession>
<organism evidence="3 4">
    <name type="scientific">Paraliobacillus quinghaiensis</name>
    <dbReference type="NCBI Taxonomy" id="470815"/>
    <lineage>
        <taxon>Bacteria</taxon>
        <taxon>Bacillati</taxon>
        <taxon>Bacillota</taxon>
        <taxon>Bacilli</taxon>
        <taxon>Bacillales</taxon>
        <taxon>Bacillaceae</taxon>
        <taxon>Paraliobacillus</taxon>
    </lineage>
</organism>
<feature type="transmembrane region" description="Helical" evidence="1">
    <location>
        <begin position="20"/>
        <end position="47"/>
    </location>
</feature>
<keyword evidence="1" id="KW-1133">Transmembrane helix</keyword>
<gene>
    <name evidence="3" type="ORF">GCM10011351_29450</name>
</gene>
<dbReference type="Proteomes" id="UP000618460">
    <property type="component" value="Unassembled WGS sequence"/>
</dbReference>
<keyword evidence="1" id="KW-0812">Transmembrane</keyword>
<reference evidence="3" key="2">
    <citation type="submission" date="2020-09" db="EMBL/GenBank/DDBJ databases">
        <authorList>
            <person name="Sun Q."/>
            <person name="Zhou Y."/>
        </authorList>
    </citation>
    <scope>NUCLEOTIDE SEQUENCE</scope>
    <source>
        <strain evidence="3">CGMCC 1.6333</strain>
    </source>
</reference>
<protein>
    <recommendedName>
        <fullName evidence="2">DUF4190 domain-containing protein</fullName>
    </recommendedName>
</protein>